<keyword evidence="2" id="KW-0472">Membrane</keyword>
<proteinExistence type="predicted"/>
<evidence type="ECO:0000256" key="1">
    <source>
        <dbReference type="SAM" id="MobiDB-lite"/>
    </source>
</evidence>
<gene>
    <name evidence="3" type="ORF">TRITD_3Av1G127370</name>
</gene>
<keyword evidence="4" id="KW-1185">Reference proteome</keyword>
<evidence type="ECO:0000256" key="2">
    <source>
        <dbReference type="SAM" id="Phobius"/>
    </source>
</evidence>
<feature type="region of interest" description="Disordered" evidence="1">
    <location>
        <begin position="50"/>
        <end position="72"/>
    </location>
</feature>
<evidence type="ECO:0000313" key="3">
    <source>
        <dbReference type="EMBL" id="VAH61076.1"/>
    </source>
</evidence>
<keyword evidence="2" id="KW-0812">Transmembrane</keyword>
<organism evidence="3 4">
    <name type="scientific">Triticum turgidum subsp. durum</name>
    <name type="common">Durum wheat</name>
    <name type="synonym">Triticum durum</name>
    <dbReference type="NCBI Taxonomy" id="4567"/>
    <lineage>
        <taxon>Eukaryota</taxon>
        <taxon>Viridiplantae</taxon>
        <taxon>Streptophyta</taxon>
        <taxon>Embryophyta</taxon>
        <taxon>Tracheophyta</taxon>
        <taxon>Spermatophyta</taxon>
        <taxon>Magnoliopsida</taxon>
        <taxon>Liliopsida</taxon>
        <taxon>Poales</taxon>
        <taxon>Poaceae</taxon>
        <taxon>BOP clade</taxon>
        <taxon>Pooideae</taxon>
        <taxon>Triticodae</taxon>
        <taxon>Triticeae</taxon>
        <taxon>Triticinae</taxon>
        <taxon>Triticum</taxon>
    </lineage>
</organism>
<protein>
    <submittedName>
        <fullName evidence="3">Uncharacterized protein</fullName>
    </submittedName>
</protein>
<feature type="transmembrane region" description="Helical" evidence="2">
    <location>
        <begin position="20"/>
        <end position="39"/>
    </location>
</feature>
<sequence length="72" mass="8243">MSPMLSSELLTSTMILPISNWWYFSFLSFSIGIRASSMLQKHGVLNQRIASNMGLKPKNSPRPTLKHYEKRS</sequence>
<dbReference type="Gramene" id="TRITD3Av1G127370.1">
    <property type="protein sequence ID" value="TRITD3Av1G127370.1"/>
    <property type="gene ID" value="TRITD3Av1G127370"/>
</dbReference>
<dbReference type="EMBL" id="LT934115">
    <property type="protein sequence ID" value="VAH61076.1"/>
    <property type="molecule type" value="Genomic_DNA"/>
</dbReference>
<dbReference type="Proteomes" id="UP000324705">
    <property type="component" value="Chromosome 3A"/>
</dbReference>
<evidence type="ECO:0000313" key="4">
    <source>
        <dbReference type="Proteomes" id="UP000324705"/>
    </source>
</evidence>
<keyword evidence="2" id="KW-1133">Transmembrane helix</keyword>
<name>A0A9R0VJ85_TRITD</name>
<reference evidence="3 4" key="1">
    <citation type="submission" date="2017-09" db="EMBL/GenBank/DDBJ databases">
        <authorList>
            <consortium name="International Durum Wheat Genome Sequencing Consortium (IDWGSC)"/>
            <person name="Milanesi L."/>
        </authorList>
    </citation>
    <scope>NUCLEOTIDE SEQUENCE [LARGE SCALE GENOMIC DNA]</scope>
    <source>
        <strain evidence="4">cv. Svevo</strain>
    </source>
</reference>
<accession>A0A9R0VJ85</accession>
<dbReference type="AlphaFoldDB" id="A0A9R0VJ85"/>